<dbReference type="EMBL" id="KZ819305">
    <property type="protein sequence ID" value="PWN95351.1"/>
    <property type="molecule type" value="Genomic_DNA"/>
</dbReference>
<gene>
    <name evidence="1" type="ORF">FA09DRAFT_148351</name>
</gene>
<name>A0A316Z1D6_9BASI</name>
<dbReference type="RefSeq" id="XP_025595630.1">
    <property type="nucleotide sequence ID" value="XM_025739169.1"/>
</dbReference>
<evidence type="ECO:0000313" key="1">
    <source>
        <dbReference type="EMBL" id="PWN95351.1"/>
    </source>
</evidence>
<accession>A0A316Z1D6</accession>
<dbReference type="Proteomes" id="UP000245946">
    <property type="component" value="Unassembled WGS sequence"/>
</dbReference>
<dbReference type="GeneID" id="37266715"/>
<protein>
    <submittedName>
        <fullName evidence="1">Uncharacterized protein</fullName>
    </submittedName>
</protein>
<proteinExistence type="predicted"/>
<sequence length="84" mass="8975">MRRRSVQLSCSVRSARSGCGGGLAACAEAARGTSGSRRRAPHRTPRPRLLALWERRAAAVADAYPPPLAPTCATLRCTRKCCVP</sequence>
<dbReference type="AlphaFoldDB" id="A0A316Z1D6"/>
<keyword evidence="2" id="KW-1185">Reference proteome</keyword>
<reference evidence="1 2" key="1">
    <citation type="journal article" date="2018" name="Mol. Biol. Evol.">
        <title>Broad Genomic Sampling Reveals a Smut Pathogenic Ancestry of the Fungal Clade Ustilaginomycotina.</title>
        <authorList>
            <person name="Kijpornyongpan T."/>
            <person name="Mondo S.J."/>
            <person name="Barry K."/>
            <person name="Sandor L."/>
            <person name="Lee J."/>
            <person name="Lipzen A."/>
            <person name="Pangilinan J."/>
            <person name="LaButti K."/>
            <person name="Hainaut M."/>
            <person name="Henrissat B."/>
            <person name="Grigoriev I.V."/>
            <person name="Spatafora J.W."/>
            <person name="Aime M.C."/>
        </authorList>
    </citation>
    <scope>NUCLEOTIDE SEQUENCE [LARGE SCALE GENOMIC DNA]</scope>
    <source>
        <strain evidence="1 2">MCA 4186</strain>
    </source>
</reference>
<organism evidence="1 2">
    <name type="scientific">Tilletiopsis washingtonensis</name>
    <dbReference type="NCBI Taxonomy" id="58919"/>
    <lineage>
        <taxon>Eukaryota</taxon>
        <taxon>Fungi</taxon>
        <taxon>Dikarya</taxon>
        <taxon>Basidiomycota</taxon>
        <taxon>Ustilaginomycotina</taxon>
        <taxon>Exobasidiomycetes</taxon>
        <taxon>Entylomatales</taxon>
        <taxon>Entylomatales incertae sedis</taxon>
        <taxon>Tilletiopsis</taxon>
    </lineage>
</organism>
<evidence type="ECO:0000313" key="2">
    <source>
        <dbReference type="Proteomes" id="UP000245946"/>
    </source>
</evidence>